<gene>
    <name evidence="2" type="ORF">J2W36_004916</name>
</gene>
<evidence type="ECO:0000313" key="3">
    <source>
        <dbReference type="Proteomes" id="UP001226867"/>
    </source>
</evidence>
<sequence length="452" mass="48533">MKPVSHPSNTRVLQAPAGWDQSGTPVEPLGITDMMCPGDVPAVMSFWEPDEVDRANIAGGGLVGLSIIGRTMQPAVVVSVAPDERVWPRDHPAVAVGIEDAARWVDARREVFDAEHGMTDPETGAFEYGTGPGAVARSEYSAELQEIAEGIRGLMSTNTRPRFGSTRPMAVDLSQDDRDKLFAELFGRYGITSPVEDVVETVMRFLETSGVIQTSPVNSVSESAAESPTHGMTLGERIAHVGGRTNAQGYIEFGSPMAVDALIRHAIRDRDTASQAQPTREEVEAEVVTDAELAPLAAALHARLTAPVHPLQKLHDLLFAAQRTTGEAREKAINEARIVLYRLRAQQASAAEPAKYDDVLIPFVELMRAELHANSSKGDRPGWLLMSRDRALLEIYYHVSKLSVAIKNDDAAGIAEHSADVANMAMMALDVCGALVDTAPQQAADSSKGGAA</sequence>
<dbReference type="Proteomes" id="UP001226867">
    <property type="component" value="Unassembled WGS sequence"/>
</dbReference>
<evidence type="ECO:0000313" key="2">
    <source>
        <dbReference type="EMBL" id="MDP9902639.1"/>
    </source>
</evidence>
<proteinExistence type="predicted"/>
<organism evidence="2 3">
    <name type="scientific">Variovorax ginsengisoli</name>
    <dbReference type="NCBI Taxonomy" id="363844"/>
    <lineage>
        <taxon>Bacteria</taxon>
        <taxon>Pseudomonadati</taxon>
        <taxon>Pseudomonadota</taxon>
        <taxon>Betaproteobacteria</taxon>
        <taxon>Burkholderiales</taxon>
        <taxon>Comamonadaceae</taxon>
        <taxon>Variovorax</taxon>
    </lineage>
</organism>
<feature type="compositionally biased region" description="Polar residues" evidence="1">
    <location>
        <begin position="1"/>
        <end position="12"/>
    </location>
</feature>
<dbReference type="EMBL" id="JAUSRO010000020">
    <property type="protein sequence ID" value="MDP9902639.1"/>
    <property type="molecule type" value="Genomic_DNA"/>
</dbReference>
<reference evidence="2 3" key="1">
    <citation type="submission" date="2023-07" db="EMBL/GenBank/DDBJ databases">
        <title>Sorghum-associated microbial communities from plants grown in Nebraska, USA.</title>
        <authorList>
            <person name="Schachtman D."/>
        </authorList>
    </citation>
    <scope>NUCLEOTIDE SEQUENCE [LARGE SCALE GENOMIC DNA]</scope>
    <source>
        <strain evidence="2 3">DS1607</strain>
    </source>
</reference>
<comment type="caution">
    <text evidence="2">The sequence shown here is derived from an EMBL/GenBank/DDBJ whole genome shotgun (WGS) entry which is preliminary data.</text>
</comment>
<keyword evidence="3" id="KW-1185">Reference proteome</keyword>
<protein>
    <submittedName>
        <fullName evidence="2">Uncharacterized protein</fullName>
    </submittedName>
</protein>
<dbReference type="RefSeq" id="WP_307692375.1">
    <property type="nucleotide sequence ID" value="NZ_JAUSRO010000020.1"/>
</dbReference>
<evidence type="ECO:0000256" key="1">
    <source>
        <dbReference type="SAM" id="MobiDB-lite"/>
    </source>
</evidence>
<accession>A0ABT9SE61</accession>
<name>A0ABT9SE61_9BURK</name>
<feature type="region of interest" description="Disordered" evidence="1">
    <location>
        <begin position="1"/>
        <end position="24"/>
    </location>
</feature>